<protein>
    <submittedName>
        <fullName evidence="2">Uncharacterized protein</fullName>
    </submittedName>
</protein>
<comment type="caution">
    <text evidence="2">The sequence shown here is derived from an EMBL/GenBank/DDBJ whole genome shotgun (WGS) entry which is preliminary data.</text>
</comment>
<keyword evidence="3" id="KW-1185">Reference proteome</keyword>
<feature type="compositionally biased region" description="Basic and acidic residues" evidence="1">
    <location>
        <begin position="614"/>
        <end position="637"/>
    </location>
</feature>
<proteinExistence type="predicted"/>
<evidence type="ECO:0000313" key="2">
    <source>
        <dbReference type="EMBL" id="KAE9992095.1"/>
    </source>
</evidence>
<dbReference type="AlphaFoldDB" id="A0A8H3ZAC2"/>
<feature type="region of interest" description="Disordered" evidence="1">
    <location>
        <begin position="377"/>
        <end position="405"/>
    </location>
</feature>
<gene>
    <name evidence="2" type="ORF">EG327_010196</name>
</gene>
<name>A0A8H3ZAC2_VENIN</name>
<evidence type="ECO:0000256" key="1">
    <source>
        <dbReference type="SAM" id="MobiDB-lite"/>
    </source>
</evidence>
<feature type="region of interest" description="Disordered" evidence="1">
    <location>
        <begin position="1"/>
        <end position="23"/>
    </location>
</feature>
<reference evidence="2 3" key="1">
    <citation type="submission" date="2019-07" db="EMBL/GenBank/DDBJ databases">
        <title>Venturia inaequalis Genome Resource.</title>
        <authorList>
            <person name="Lichtner F.J."/>
        </authorList>
    </citation>
    <scope>NUCLEOTIDE SEQUENCE [LARGE SCALE GENOMIC DNA]</scope>
    <source>
        <strain evidence="2 3">DMI_063113</strain>
    </source>
</reference>
<feature type="region of interest" description="Disordered" evidence="1">
    <location>
        <begin position="600"/>
        <end position="642"/>
    </location>
</feature>
<feature type="compositionally biased region" description="Basic and acidic residues" evidence="1">
    <location>
        <begin position="389"/>
        <end position="405"/>
    </location>
</feature>
<evidence type="ECO:0000313" key="3">
    <source>
        <dbReference type="Proteomes" id="UP000490939"/>
    </source>
</evidence>
<dbReference type="Proteomes" id="UP000490939">
    <property type="component" value="Unassembled WGS sequence"/>
</dbReference>
<dbReference type="EMBL" id="WNWR01000071">
    <property type="protein sequence ID" value="KAE9992095.1"/>
    <property type="molecule type" value="Genomic_DNA"/>
</dbReference>
<accession>A0A8H3ZAC2</accession>
<organism evidence="2 3">
    <name type="scientific">Venturia inaequalis</name>
    <name type="common">Apple scab fungus</name>
    <dbReference type="NCBI Taxonomy" id="5025"/>
    <lineage>
        <taxon>Eukaryota</taxon>
        <taxon>Fungi</taxon>
        <taxon>Dikarya</taxon>
        <taxon>Ascomycota</taxon>
        <taxon>Pezizomycotina</taxon>
        <taxon>Dothideomycetes</taxon>
        <taxon>Pleosporomycetidae</taxon>
        <taxon>Venturiales</taxon>
        <taxon>Venturiaceae</taxon>
        <taxon>Venturia</taxon>
    </lineage>
</organism>
<sequence length="656" mass="74639">MFGMNGHPQQYPPQIHDPMGHPEQHRMWGRNGYHPNVAQYPQTYGPMGHPVQQQTYGLNGQPEQYQAQTYGHMDYPVQQQTYGLNGQPQQYQAQTYAPMSYHPQQPAQQMYGRNGPHQRATATQHQPNFGLFDFTPTFHDVSDYSEEEEVEYLEEAETPQSKVGIDAKELAELKEIKEKYTPLLKQSAGSKDATSKLKDLSLDEGPLPKDSFAKVAMTKPKSDEAPLSKPVVSRGEIVRQLGLQTSKPAKGRKVPELTQEEVDKWVYTQLGVSEKADLCLHYYKRPRPLKKDAGVGVAPNSLGKKCYHTHSLIVCKNSTLKELSSLKQVRDLLKISFKVMAVQGIPPLDFNKEYKELQDRWLMVHGQAVEAKATPAKEFAKRKPAQRTAEQEKQDDLNQTRDKPLRNYRAHMSNDEFITDEELVREEKLIMRMREDMDRMLGSLDDSAEYARGSQAAQDLAALARDPKNKLALIAIIHANEVRSEMHARLANLDTQVEHDVLHDNELDAEDGSLREEDLVEQLKKFINIDVELGYFTANRTFVLAFYLLHGALDRRHRVIPSANIRNPTFNPKLSNFKSSAISFAGILIALSIPTSTSLRPNRINEETEEDDSDKQQRDSSTDRDAEGDHSHDRREGVSLYGLDNQVESSRWLKLR</sequence>